<dbReference type="PANTHER" id="PTHR10174:SF224">
    <property type="entry name" value="RETINOL-BINDING PROTEIN PINTA"/>
    <property type="match status" value="1"/>
</dbReference>
<dbReference type="Pfam" id="PF00650">
    <property type="entry name" value="CRAL_TRIO"/>
    <property type="match status" value="1"/>
</dbReference>
<dbReference type="CDD" id="cd00170">
    <property type="entry name" value="SEC14"/>
    <property type="match status" value="1"/>
</dbReference>
<dbReference type="SMART" id="SM00516">
    <property type="entry name" value="SEC14"/>
    <property type="match status" value="1"/>
</dbReference>
<dbReference type="Gene3D" id="3.40.525.10">
    <property type="entry name" value="CRAL-TRIO lipid binding domain"/>
    <property type="match status" value="1"/>
</dbReference>
<sequence length="311" mass="35941">MKFNVENISTDDSTLSVVYAHGKTSAEKLEQDVVFVRNWLSYQTHLPHEMIDDNTVRQYLIGSKGNVEKAKQKLDDRSSVRHDIASFFTDRDVTSLDFENSCRTTNMCMCPQLTREGCRLTFLEYYPDGAPLYTALADLKRLYMLNDLWIRKGRLYTGEDVVLDMKHYSDKHRDKLGLQTLVQWINTLKMMPTRLNRFIIINAAGFIETLFKLVRPFLSEKLQSRFFIYSRGSEALLDHFTPDQLPKDMGGTCEYTIKEISDYWTDELKSNAAWISNDANFLSNEAKRVGPRKSGDSTFGVEGTFRKINID</sequence>
<reference evidence="2" key="1">
    <citation type="submission" date="2021-05" db="EMBL/GenBank/DDBJ databases">
        <authorList>
            <person name="Alioto T."/>
            <person name="Alioto T."/>
            <person name="Gomez Garrido J."/>
        </authorList>
    </citation>
    <scope>NUCLEOTIDE SEQUENCE</scope>
</reference>
<protein>
    <submittedName>
        <fullName evidence="2">Retinal-binding protein</fullName>
    </submittedName>
</protein>
<dbReference type="PROSITE" id="PS50191">
    <property type="entry name" value="CRAL_TRIO"/>
    <property type="match status" value="1"/>
</dbReference>
<accession>A0A8D8TXD4</accession>
<dbReference type="EMBL" id="HBUF01305652">
    <property type="protein sequence ID" value="CAG6692055.1"/>
    <property type="molecule type" value="Transcribed_RNA"/>
</dbReference>
<dbReference type="AlphaFoldDB" id="A0A8D8TXD4"/>
<dbReference type="InterPro" id="IPR036865">
    <property type="entry name" value="CRAL-TRIO_dom_sf"/>
</dbReference>
<dbReference type="GO" id="GO:1902936">
    <property type="term" value="F:phosphatidylinositol bisphosphate binding"/>
    <property type="evidence" value="ECO:0007669"/>
    <property type="project" value="TreeGrafter"/>
</dbReference>
<dbReference type="EMBL" id="HBUF01101919">
    <property type="protein sequence ID" value="CAG6638271.1"/>
    <property type="molecule type" value="Transcribed_RNA"/>
</dbReference>
<dbReference type="EMBL" id="HBUF01305651">
    <property type="protein sequence ID" value="CAG6692054.1"/>
    <property type="molecule type" value="Transcribed_RNA"/>
</dbReference>
<dbReference type="SUPFAM" id="SSF52087">
    <property type="entry name" value="CRAL/TRIO domain"/>
    <property type="match status" value="1"/>
</dbReference>
<evidence type="ECO:0000313" key="2">
    <source>
        <dbReference type="EMBL" id="CAG6692052.1"/>
    </source>
</evidence>
<organism evidence="2">
    <name type="scientific">Cacopsylla melanoneura</name>
    <dbReference type="NCBI Taxonomy" id="428564"/>
    <lineage>
        <taxon>Eukaryota</taxon>
        <taxon>Metazoa</taxon>
        <taxon>Ecdysozoa</taxon>
        <taxon>Arthropoda</taxon>
        <taxon>Hexapoda</taxon>
        <taxon>Insecta</taxon>
        <taxon>Pterygota</taxon>
        <taxon>Neoptera</taxon>
        <taxon>Paraneoptera</taxon>
        <taxon>Hemiptera</taxon>
        <taxon>Sternorrhyncha</taxon>
        <taxon>Psylloidea</taxon>
        <taxon>Psyllidae</taxon>
        <taxon>Psyllinae</taxon>
        <taxon>Cacopsylla</taxon>
    </lineage>
</organism>
<proteinExistence type="predicted"/>
<dbReference type="PRINTS" id="PR00180">
    <property type="entry name" value="CRETINALDHBP"/>
</dbReference>
<dbReference type="InterPro" id="IPR001251">
    <property type="entry name" value="CRAL-TRIO_dom"/>
</dbReference>
<dbReference type="InterPro" id="IPR036273">
    <property type="entry name" value="CRAL/TRIO_N_dom_sf"/>
</dbReference>
<dbReference type="EMBL" id="HBUF01305650">
    <property type="protein sequence ID" value="CAG6692053.1"/>
    <property type="molecule type" value="Transcribed_RNA"/>
</dbReference>
<dbReference type="EMBL" id="HBUF01305649">
    <property type="protein sequence ID" value="CAG6692052.1"/>
    <property type="molecule type" value="Transcribed_RNA"/>
</dbReference>
<evidence type="ECO:0000259" key="1">
    <source>
        <dbReference type="PROSITE" id="PS50191"/>
    </source>
</evidence>
<dbReference type="PANTHER" id="PTHR10174">
    <property type="entry name" value="ALPHA-TOCOPHEROL TRANSFER PROTEIN-RELATED"/>
    <property type="match status" value="1"/>
</dbReference>
<dbReference type="SUPFAM" id="SSF46938">
    <property type="entry name" value="CRAL/TRIO N-terminal domain"/>
    <property type="match status" value="1"/>
</dbReference>
<dbReference type="EMBL" id="HBUF01353580">
    <property type="protein sequence ID" value="CAG6715766.1"/>
    <property type="molecule type" value="Transcribed_RNA"/>
</dbReference>
<dbReference type="GO" id="GO:0016020">
    <property type="term" value="C:membrane"/>
    <property type="evidence" value="ECO:0007669"/>
    <property type="project" value="TreeGrafter"/>
</dbReference>
<feature type="domain" description="CRAL-TRIO" evidence="1">
    <location>
        <begin position="161"/>
        <end position="257"/>
    </location>
</feature>
<name>A0A8D8TXD4_9HEMI</name>